<gene>
    <name evidence="4" type="ORF">I41_15150</name>
</gene>
<accession>A0A517TVD6</accession>
<dbReference type="CDD" id="cd18613">
    <property type="entry name" value="GH130"/>
    <property type="match status" value="1"/>
</dbReference>
<evidence type="ECO:0000256" key="1">
    <source>
        <dbReference type="ARBA" id="ARBA00022676"/>
    </source>
</evidence>
<evidence type="ECO:0000256" key="2">
    <source>
        <dbReference type="ARBA" id="ARBA00022679"/>
    </source>
</evidence>
<reference evidence="4 5" key="1">
    <citation type="submission" date="2019-02" db="EMBL/GenBank/DDBJ databases">
        <title>Deep-cultivation of Planctomycetes and their phenomic and genomic characterization uncovers novel biology.</title>
        <authorList>
            <person name="Wiegand S."/>
            <person name="Jogler M."/>
            <person name="Boedeker C."/>
            <person name="Pinto D."/>
            <person name="Vollmers J."/>
            <person name="Rivas-Marin E."/>
            <person name="Kohn T."/>
            <person name="Peeters S.H."/>
            <person name="Heuer A."/>
            <person name="Rast P."/>
            <person name="Oberbeckmann S."/>
            <person name="Bunk B."/>
            <person name="Jeske O."/>
            <person name="Meyerdierks A."/>
            <person name="Storesund J.E."/>
            <person name="Kallscheuer N."/>
            <person name="Luecker S."/>
            <person name="Lage O.M."/>
            <person name="Pohl T."/>
            <person name="Merkel B.J."/>
            <person name="Hornburger P."/>
            <person name="Mueller R.-W."/>
            <person name="Bruemmer F."/>
            <person name="Labrenz M."/>
            <person name="Spormann A.M."/>
            <person name="Op den Camp H."/>
            <person name="Overmann J."/>
            <person name="Amann R."/>
            <person name="Jetten M.S.M."/>
            <person name="Mascher T."/>
            <person name="Medema M.H."/>
            <person name="Devos D.P."/>
            <person name="Kaster A.-K."/>
            <person name="Ovreas L."/>
            <person name="Rohde M."/>
            <person name="Galperin M.Y."/>
            <person name="Jogler C."/>
        </authorList>
    </citation>
    <scope>NUCLEOTIDE SEQUENCE [LARGE SCALE GENOMIC DNA]</scope>
    <source>
        <strain evidence="4 5">I41</strain>
    </source>
</reference>
<dbReference type="KEGG" id="llh:I41_15150"/>
<dbReference type="SUPFAM" id="SSF75005">
    <property type="entry name" value="Arabinanase/levansucrase/invertase"/>
    <property type="match status" value="1"/>
</dbReference>
<dbReference type="RefSeq" id="WP_145431923.1">
    <property type="nucleotide sequence ID" value="NZ_CP036339.1"/>
</dbReference>
<evidence type="ECO:0000313" key="5">
    <source>
        <dbReference type="Proteomes" id="UP000317909"/>
    </source>
</evidence>
<dbReference type="EC" id="2.4.1.-" evidence="4"/>
<dbReference type="OrthoDB" id="9759709at2"/>
<dbReference type="Gene3D" id="2.115.10.20">
    <property type="entry name" value="Glycosyl hydrolase domain, family 43"/>
    <property type="match status" value="1"/>
</dbReference>
<dbReference type="PANTHER" id="PTHR34106">
    <property type="entry name" value="GLYCOSIDASE"/>
    <property type="match status" value="1"/>
</dbReference>
<evidence type="ECO:0000313" key="4">
    <source>
        <dbReference type="EMBL" id="QDT72342.1"/>
    </source>
</evidence>
<dbReference type="AlphaFoldDB" id="A0A517TVD6"/>
<dbReference type="Proteomes" id="UP000317909">
    <property type="component" value="Chromosome"/>
</dbReference>
<proteinExistence type="inferred from homology"/>
<keyword evidence="1 4" id="KW-0328">Glycosyltransferase</keyword>
<dbReference type="InterPro" id="IPR023296">
    <property type="entry name" value="Glyco_hydro_beta-prop_sf"/>
</dbReference>
<dbReference type="Pfam" id="PF04041">
    <property type="entry name" value="Glyco_hydro_130"/>
    <property type="match status" value="1"/>
</dbReference>
<dbReference type="PANTHER" id="PTHR34106:SF4">
    <property type="entry name" value="BLL5143 PROTEIN"/>
    <property type="match status" value="1"/>
</dbReference>
<dbReference type="InterPro" id="IPR007184">
    <property type="entry name" value="Mannoside_phosphorylase"/>
</dbReference>
<name>A0A517TVD6_9BACT</name>
<keyword evidence="2 4" id="KW-0808">Transferase</keyword>
<dbReference type="EMBL" id="CP036339">
    <property type="protein sequence ID" value="QDT72342.1"/>
    <property type="molecule type" value="Genomic_DNA"/>
</dbReference>
<keyword evidence="5" id="KW-1185">Reference proteome</keyword>
<evidence type="ECO:0000256" key="3">
    <source>
        <dbReference type="ARBA" id="ARBA00024356"/>
    </source>
</evidence>
<dbReference type="GO" id="GO:0016757">
    <property type="term" value="F:glycosyltransferase activity"/>
    <property type="evidence" value="ECO:0007669"/>
    <property type="project" value="UniProtKB-KW"/>
</dbReference>
<comment type="similarity">
    <text evidence="3">Belongs to the glycosyl hydrolase 130 family.</text>
</comment>
<protein>
    <submittedName>
        <fullName evidence="4">Beta-1,4-mannooligosaccharide phosphorylase</fullName>
        <ecNumber evidence="4">2.4.1.-</ecNumber>
    </submittedName>
</protein>
<sequence length="493" mass="55588">MSAAKKSSRRKPLAVKRLPVTFASDNRRVITRFFDPGSKGRMQNIVERIARLEDEEVARLLDEVFQRFRTRHSNIVSVLEQNFRNAAALLGDAGDVDLNRRLLLGSYFTMEYSIESAALFNPSIVPHLNQHDLPDGAVRFIMSLRATGEGHVSSIVFRTGIIYSDQRIQVDPLSRHTSPISVLPDKQFDKELFARKLREIRVPQEAADLVMSRLPRMFTMTELEQVMISVCDRELDPACAADASEGIRWLAKSNYQLKLPADAEASELVIFPQTINESRGMEDLRLVRFVHDDGAVTYFGTCTAYDGFRTLPEMIETSDFQTIGVHTLNGAKALNKGLALFPRKIDGNYVMCSRIDGENLYIMRSDNVHFWETADLLQTPKQPWEFVQIGNCGSPLETSEGWILLTHGVGPMRTYCIGAMLLDRDDPQRIIGALDEPLIVPTEKERDGYVPNVAYTCGAMIHSDQLYIPFATSDTTTRFGMVSVERLLDRLTS</sequence>
<organism evidence="4 5">
    <name type="scientific">Lacipirellula limnantheis</name>
    <dbReference type="NCBI Taxonomy" id="2528024"/>
    <lineage>
        <taxon>Bacteria</taxon>
        <taxon>Pseudomonadati</taxon>
        <taxon>Planctomycetota</taxon>
        <taxon>Planctomycetia</taxon>
        <taxon>Pirellulales</taxon>
        <taxon>Lacipirellulaceae</taxon>
        <taxon>Lacipirellula</taxon>
    </lineage>
</organism>